<dbReference type="Proteomes" id="UP001140979">
    <property type="component" value="Unassembled WGS sequence"/>
</dbReference>
<evidence type="ECO:0000256" key="1">
    <source>
        <dbReference type="SAM" id="SignalP"/>
    </source>
</evidence>
<organism evidence="3 4">
    <name type="scientific">Vibrio aestuarianus</name>
    <dbReference type="NCBI Taxonomy" id="28171"/>
    <lineage>
        <taxon>Bacteria</taxon>
        <taxon>Pseudomonadati</taxon>
        <taxon>Pseudomonadota</taxon>
        <taxon>Gammaproteobacteria</taxon>
        <taxon>Vibrionales</taxon>
        <taxon>Vibrionaceae</taxon>
        <taxon>Vibrio</taxon>
    </lineage>
</organism>
<evidence type="ECO:0000259" key="2">
    <source>
        <dbReference type="Pfam" id="PF03413"/>
    </source>
</evidence>
<evidence type="ECO:0000313" key="3">
    <source>
        <dbReference type="EMBL" id="MDE1243678.1"/>
    </source>
</evidence>
<accession>A0A9X4F0J8</accession>
<evidence type="ECO:0000313" key="4">
    <source>
        <dbReference type="Proteomes" id="UP001140979"/>
    </source>
</evidence>
<reference evidence="3" key="1">
    <citation type="submission" date="2022-02" db="EMBL/GenBank/DDBJ databases">
        <title>Emergence and expansion in Europe of a Vibrio aestuarianus clonal complex pathogenic for oysters.</title>
        <authorList>
            <person name="Mesnil A."/>
            <person name="Travers M.-A."/>
        </authorList>
    </citation>
    <scope>NUCLEOTIDE SEQUENCE</scope>
    <source>
        <strain evidence="3">19_064_11T1</strain>
    </source>
</reference>
<dbReference type="Pfam" id="PF03413">
    <property type="entry name" value="PepSY"/>
    <property type="match status" value="1"/>
</dbReference>
<dbReference type="RefSeq" id="WP_274683715.1">
    <property type="nucleotide sequence ID" value="NZ_JAKNBA010000036.1"/>
</dbReference>
<feature type="signal peptide" evidence="1">
    <location>
        <begin position="1"/>
        <end position="24"/>
    </location>
</feature>
<gene>
    <name evidence="3" type="ORF">L9W94_16260</name>
</gene>
<proteinExistence type="predicted"/>
<feature type="chain" id="PRO_5040773444" description="PepSY domain-containing protein" evidence="1">
    <location>
        <begin position="25"/>
        <end position="129"/>
    </location>
</feature>
<dbReference type="AlphaFoldDB" id="A0A9X4F0J8"/>
<feature type="domain" description="PepSY" evidence="2">
    <location>
        <begin position="68"/>
        <end position="117"/>
    </location>
</feature>
<dbReference type="InterPro" id="IPR025711">
    <property type="entry name" value="PepSY"/>
</dbReference>
<dbReference type="Gene3D" id="3.10.450.40">
    <property type="match status" value="1"/>
</dbReference>
<protein>
    <recommendedName>
        <fullName evidence="2">PepSY domain-containing protein</fullName>
    </recommendedName>
</protein>
<name>A0A9X4F0J8_9VIBR</name>
<keyword evidence="1" id="KW-0732">Signal</keyword>
<dbReference type="EMBL" id="JAKNBA010000036">
    <property type="protein sequence ID" value="MDE1243678.1"/>
    <property type="molecule type" value="Genomic_DNA"/>
</dbReference>
<sequence>MQIKPMKAITSLLLFSSLSSPVFASDNDVNHLVQDTYKAGAKVEIDEDQDEVYAAVQNGLIRPFSELYATIDKELNGRVIKVELDEDDDEWIYELKLVHENNVIRVEYNATTLELMEIRGRNIRGIIKK</sequence>
<comment type="caution">
    <text evidence="3">The sequence shown here is derived from an EMBL/GenBank/DDBJ whole genome shotgun (WGS) entry which is preliminary data.</text>
</comment>